<dbReference type="Proteomes" id="UP000319514">
    <property type="component" value="Unassembled WGS sequence"/>
</dbReference>
<feature type="domain" description="LytR/CpsA/Psr regulator C-terminal" evidence="2">
    <location>
        <begin position="71"/>
        <end position="158"/>
    </location>
</feature>
<dbReference type="Pfam" id="PF13399">
    <property type="entry name" value="LytR_C"/>
    <property type="match status" value="1"/>
</dbReference>
<evidence type="ECO:0000313" key="3">
    <source>
        <dbReference type="EMBL" id="TQL57021.1"/>
    </source>
</evidence>
<evidence type="ECO:0000259" key="2">
    <source>
        <dbReference type="Pfam" id="PF13399"/>
    </source>
</evidence>
<protein>
    <submittedName>
        <fullName evidence="3">LytR cell envelope-related transcriptional attenuator</fullName>
    </submittedName>
</protein>
<keyword evidence="1" id="KW-0812">Transmembrane</keyword>
<comment type="caution">
    <text evidence="3">The sequence shown here is derived from an EMBL/GenBank/DDBJ whole genome shotgun (WGS) entry which is preliminary data.</text>
</comment>
<gene>
    <name evidence="3" type="ORF">FB474_3790</name>
</gene>
<name>A0A542Z9Q5_9MICO</name>
<proteinExistence type="predicted"/>
<keyword evidence="1" id="KW-0472">Membrane</keyword>
<dbReference type="InterPro" id="IPR027381">
    <property type="entry name" value="LytR/CpsA/Psr_C"/>
</dbReference>
<accession>A0A542Z9Q5</accession>
<reference evidence="3 4" key="1">
    <citation type="submission" date="2019-06" db="EMBL/GenBank/DDBJ databases">
        <title>Sequencing the genomes of 1000 actinobacteria strains.</title>
        <authorList>
            <person name="Klenk H.-P."/>
        </authorList>
    </citation>
    <scope>NUCLEOTIDE SEQUENCE [LARGE SCALE GENOMIC DNA]</scope>
    <source>
        <strain evidence="3 4">DSM 18082</strain>
    </source>
</reference>
<sequence length="173" mass="17634">MTDLDEADVALPRRRGRRRAAITLTVVALLLVGAFACAGAWFEGWVGDHPAKPAAAPACPATPSSTLTPADVTVNVYNTTSHKGLAGETASRLRDLGYLVATVSNDPLHQVVAGTAVVRYGPSGAEAARVASSLVRGATLHRDGRPDSSVDLVIGAKFTGLSNTAAATATAGC</sequence>
<dbReference type="EMBL" id="VFOQ01000002">
    <property type="protein sequence ID" value="TQL57021.1"/>
    <property type="molecule type" value="Genomic_DNA"/>
</dbReference>
<keyword evidence="1" id="KW-1133">Transmembrane helix</keyword>
<dbReference type="Gene3D" id="3.30.70.2390">
    <property type="match status" value="1"/>
</dbReference>
<feature type="transmembrane region" description="Helical" evidence="1">
    <location>
        <begin position="21"/>
        <end position="42"/>
    </location>
</feature>
<evidence type="ECO:0000313" key="4">
    <source>
        <dbReference type="Proteomes" id="UP000319514"/>
    </source>
</evidence>
<evidence type="ECO:0000256" key="1">
    <source>
        <dbReference type="SAM" id="Phobius"/>
    </source>
</evidence>
<dbReference type="RefSeq" id="WP_185746266.1">
    <property type="nucleotide sequence ID" value="NZ_BAAAKX010000019.1"/>
</dbReference>
<organism evidence="3 4">
    <name type="scientific">Oryzihumus leptocrescens</name>
    <dbReference type="NCBI Taxonomy" id="297536"/>
    <lineage>
        <taxon>Bacteria</taxon>
        <taxon>Bacillati</taxon>
        <taxon>Actinomycetota</taxon>
        <taxon>Actinomycetes</taxon>
        <taxon>Micrococcales</taxon>
        <taxon>Intrasporangiaceae</taxon>
        <taxon>Oryzihumus</taxon>
    </lineage>
</organism>
<dbReference type="AlphaFoldDB" id="A0A542Z9Q5"/>
<keyword evidence="4" id="KW-1185">Reference proteome</keyword>